<evidence type="ECO:0000256" key="3">
    <source>
        <dbReference type="ARBA" id="ARBA00022827"/>
    </source>
</evidence>
<name>A0AAN6RNV5_9PEZI</name>
<dbReference type="Gene3D" id="3.30.465.10">
    <property type="match status" value="1"/>
</dbReference>
<proteinExistence type="inferred from homology"/>
<reference evidence="7" key="2">
    <citation type="submission" date="2023-05" db="EMBL/GenBank/DDBJ databases">
        <authorList>
            <consortium name="Lawrence Berkeley National Laboratory"/>
            <person name="Steindorff A."/>
            <person name="Hensen N."/>
            <person name="Bonometti L."/>
            <person name="Westerberg I."/>
            <person name="Brannstrom I.O."/>
            <person name="Guillou S."/>
            <person name="Cros-Aarteil S."/>
            <person name="Calhoun S."/>
            <person name="Haridas S."/>
            <person name="Kuo A."/>
            <person name="Mondo S."/>
            <person name="Pangilinan J."/>
            <person name="Riley R."/>
            <person name="Labutti K."/>
            <person name="Andreopoulos B."/>
            <person name="Lipzen A."/>
            <person name="Chen C."/>
            <person name="Yanf M."/>
            <person name="Daum C."/>
            <person name="Ng V."/>
            <person name="Clum A."/>
            <person name="Ohm R."/>
            <person name="Martin F."/>
            <person name="Silar P."/>
            <person name="Natvig D."/>
            <person name="Lalanne C."/>
            <person name="Gautier V."/>
            <person name="Ament-Velasquez S.L."/>
            <person name="Kruys A."/>
            <person name="Hutchinson M.I."/>
            <person name="Powell A.J."/>
            <person name="Barry K."/>
            <person name="Miller A.N."/>
            <person name="Grigoriev I.V."/>
            <person name="Debuchy R."/>
            <person name="Gladieux P."/>
            <person name="Thoren M.H."/>
            <person name="Johannesson H."/>
        </authorList>
    </citation>
    <scope>NUCLEOTIDE SEQUENCE</scope>
    <source>
        <strain evidence="7">CBS 103.79</strain>
    </source>
</reference>
<feature type="domain" description="FAD-binding PCMH-type" evidence="6">
    <location>
        <begin position="62"/>
        <end position="234"/>
    </location>
</feature>
<dbReference type="AlphaFoldDB" id="A0AAN6RNV5"/>
<dbReference type="GO" id="GO:0016491">
    <property type="term" value="F:oxidoreductase activity"/>
    <property type="evidence" value="ECO:0007669"/>
    <property type="project" value="UniProtKB-KW"/>
</dbReference>
<sequence>MLPLVPLFLTTILTGRATATPSSSTKAACNEIAAAVPSRVWSNQLSPNYFSEVNSYWSTALRDAKPACLVLPQSAQEVVAAIKVLNKYPDVLFAVKSGGHTPNERHSSIKDGVLISTRDLSGVTYDDETQIASVKPGGEWNDVIGPLVERGVAIVGGRLGLVGVGGYLLQGGISFLSAQYGLAADSIVGWEMVTADGTIRTVDASEEPELAVALRGSGSQFGIVTEFKVKAYPIGQVWGGMRIYSGGKADEIYAALHNFVPGNAEDEKSAIILTDVTAVGGTRIFLIFYFYAGPKPPTSGPLAQFLNIGSMIDITSTQSYAKLLKSNGEGAVLLQSRVSFRTFTLPYVKEAPHMYSEISDKFRSLVSDILKNPLRLTSQCSIDFQPFPSIIGKHSQERGGNAMGISGSDIDRVLLEIQCSWASKNDDAIFREASKQLTDWLEVKVPEWTKGREFYLPYLMNDAAGDQNVTGTYRGYGKFKALQAEMDPQGFFKTRGGGFVY</sequence>
<dbReference type="PROSITE" id="PS51387">
    <property type="entry name" value="FAD_PCMH"/>
    <property type="match status" value="1"/>
</dbReference>
<dbReference type="InterPro" id="IPR006094">
    <property type="entry name" value="Oxid_FAD_bind_N"/>
</dbReference>
<evidence type="ECO:0000313" key="8">
    <source>
        <dbReference type="Proteomes" id="UP001303889"/>
    </source>
</evidence>
<feature type="signal peptide" evidence="5">
    <location>
        <begin position="1"/>
        <end position="19"/>
    </location>
</feature>
<protein>
    <recommendedName>
        <fullName evidence="6">FAD-binding PCMH-type domain-containing protein</fullName>
    </recommendedName>
</protein>
<dbReference type="SUPFAM" id="SSF56176">
    <property type="entry name" value="FAD-binding/transporter-associated domain-like"/>
    <property type="match status" value="1"/>
</dbReference>
<dbReference type="Gene3D" id="3.30.43.10">
    <property type="entry name" value="Uridine Diphospho-n-acetylenolpyruvylglucosamine Reductase, domain 2"/>
    <property type="match status" value="1"/>
</dbReference>
<dbReference type="PANTHER" id="PTHR42973">
    <property type="entry name" value="BINDING OXIDOREDUCTASE, PUTATIVE (AFU_ORTHOLOGUE AFUA_1G17690)-RELATED"/>
    <property type="match status" value="1"/>
</dbReference>
<keyword evidence="4" id="KW-0560">Oxidoreductase</keyword>
<evidence type="ECO:0000256" key="2">
    <source>
        <dbReference type="ARBA" id="ARBA00022630"/>
    </source>
</evidence>
<dbReference type="Gene3D" id="3.40.462.20">
    <property type="match status" value="1"/>
</dbReference>
<dbReference type="InterPro" id="IPR036318">
    <property type="entry name" value="FAD-bd_PCMH-like_sf"/>
</dbReference>
<dbReference type="GO" id="GO:0071949">
    <property type="term" value="F:FAD binding"/>
    <property type="evidence" value="ECO:0007669"/>
    <property type="project" value="InterPro"/>
</dbReference>
<keyword evidence="2" id="KW-0285">Flavoprotein</keyword>
<reference evidence="7" key="1">
    <citation type="journal article" date="2023" name="Mol. Phylogenet. Evol.">
        <title>Genome-scale phylogeny and comparative genomics of the fungal order Sordariales.</title>
        <authorList>
            <person name="Hensen N."/>
            <person name="Bonometti L."/>
            <person name="Westerberg I."/>
            <person name="Brannstrom I.O."/>
            <person name="Guillou S."/>
            <person name="Cros-Aarteil S."/>
            <person name="Calhoun S."/>
            <person name="Haridas S."/>
            <person name="Kuo A."/>
            <person name="Mondo S."/>
            <person name="Pangilinan J."/>
            <person name="Riley R."/>
            <person name="LaButti K."/>
            <person name="Andreopoulos B."/>
            <person name="Lipzen A."/>
            <person name="Chen C."/>
            <person name="Yan M."/>
            <person name="Daum C."/>
            <person name="Ng V."/>
            <person name="Clum A."/>
            <person name="Steindorff A."/>
            <person name="Ohm R.A."/>
            <person name="Martin F."/>
            <person name="Silar P."/>
            <person name="Natvig D.O."/>
            <person name="Lalanne C."/>
            <person name="Gautier V."/>
            <person name="Ament-Velasquez S.L."/>
            <person name="Kruys A."/>
            <person name="Hutchinson M.I."/>
            <person name="Powell A.J."/>
            <person name="Barry K."/>
            <person name="Miller A.N."/>
            <person name="Grigoriev I.V."/>
            <person name="Debuchy R."/>
            <person name="Gladieux P."/>
            <person name="Hiltunen Thoren M."/>
            <person name="Johannesson H."/>
        </authorList>
    </citation>
    <scope>NUCLEOTIDE SEQUENCE</scope>
    <source>
        <strain evidence="7">CBS 103.79</strain>
    </source>
</reference>
<evidence type="ECO:0000259" key="6">
    <source>
        <dbReference type="PROSITE" id="PS51387"/>
    </source>
</evidence>
<dbReference type="Pfam" id="PF01565">
    <property type="entry name" value="FAD_binding_4"/>
    <property type="match status" value="1"/>
</dbReference>
<keyword evidence="5" id="KW-0732">Signal</keyword>
<dbReference type="EMBL" id="MU856130">
    <property type="protein sequence ID" value="KAK3897560.1"/>
    <property type="molecule type" value="Genomic_DNA"/>
</dbReference>
<dbReference type="InterPro" id="IPR016169">
    <property type="entry name" value="FAD-bd_PCMH_sub2"/>
</dbReference>
<organism evidence="7 8">
    <name type="scientific">Staphylotrichum tortipilum</name>
    <dbReference type="NCBI Taxonomy" id="2831512"/>
    <lineage>
        <taxon>Eukaryota</taxon>
        <taxon>Fungi</taxon>
        <taxon>Dikarya</taxon>
        <taxon>Ascomycota</taxon>
        <taxon>Pezizomycotina</taxon>
        <taxon>Sordariomycetes</taxon>
        <taxon>Sordariomycetidae</taxon>
        <taxon>Sordariales</taxon>
        <taxon>Chaetomiaceae</taxon>
        <taxon>Staphylotrichum</taxon>
    </lineage>
</organism>
<evidence type="ECO:0000256" key="1">
    <source>
        <dbReference type="ARBA" id="ARBA00005466"/>
    </source>
</evidence>
<dbReference type="Proteomes" id="UP001303889">
    <property type="component" value="Unassembled WGS sequence"/>
</dbReference>
<feature type="chain" id="PRO_5042814226" description="FAD-binding PCMH-type domain-containing protein" evidence="5">
    <location>
        <begin position="20"/>
        <end position="501"/>
    </location>
</feature>
<dbReference type="InterPro" id="IPR016167">
    <property type="entry name" value="FAD-bd_PCMH_sub1"/>
</dbReference>
<evidence type="ECO:0000256" key="5">
    <source>
        <dbReference type="SAM" id="SignalP"/>
    </source>
</evidence>
<keyword evidence="3" id="KW-0274">FAD</keyword>
<dbReference type="InterPro" id="IPR050416">
    <property type="entry name" value="FAD-linked_Oxidoreductase"/>
</dbReference>
<evidence type="ECO:0000313" key="7">
    <source>
        <dbReference type="EMBL" id="KAK3897560.1"/>
    </source>
</evidence>
<gene>
    <name evidence="7" type="ORF">C8A05DRAFT_38885</name>
</gene>
<keyword evidence="8" id="KW-1185">Reference proteome</keyword>
<comment type="similarity">
    <text evidence="1">Belongs to the oxygen-dependent FAD-linked oxidoreductase family.</text>
</comment>
<comment type="caution">
    <text evidence="7">The sequence shown here is derived from an EMBL/GenBank/DDBJ whole genome shotgun (WGS) entry which is preliminary data.</text>
</comment>
<dbReference type="InterPro" id="IPR016166">
    <property type="entry name" value="FAD-bd_PCMH"/>
</dbReference>
<evidence type="ECO:0000256" key="4">
    <source>
        <dbReference type="ARBA" id="ARBA00023002"/>
    </source>
</evidence>
<dbReference type="PANTHER" id="PTHR42973:SF13">
    <property type="entry name" value="FAD-BINDING PCMH-TYPE DOMAIN-CONTAINING PROTEIN"/>
    <property type="match status" value="1"/>
</dbReference>
<accession>A0AAN6RNV5</accession>